<feature type="non-terminal residue" evidence="2">
    <location>
        <position position="1"/>
    </location>
</feature>
<dbReference type="Proteomes" id="UP000479000">
    <property type="component" value="Unassembled WGS sequence"/>
</dbReference>
<dbReference type="AlphaFoldDB" id="A0A6H5GSE2"/>
<reference evidence="2 3" key="1">
    <citation type="submission" date="2020-02" db="EMBL/GenBank/DDBJ databases">
        <authorList>
            <person name="Ferguson B K."/>
        </authorList>
    </citation>
    <scope>NUCLEOTIDE SEQUENCE [LARGE SCALE GENOMIC DNA]</scope>
</reference>
<keyword evidence="3" id="KW-1185">Reference proteome</keyword>
<protein>
    <submittedName>
        <fullName evidence="2">Uncharacterized protein</fullName>
    </submittedName>
</protein>
<accession>A0A6H5GSE2</accession>
<feature type="compositionally biased region" description="Low complexity" evidence="1">
    <location>
        <begin position="96"/>
        <end position="105"/>
    </location>
</feature>
<name>A0A6H5GSE2_9HEMI</name>
<proteinExistence type="predicted"/>
<sequence length="219" mass="24822">RLVPSNIYYSLFNSCLSNLNVQFEDFQGQAELSHIANDLCDTVPTHPLSYQCSLVSKPTSQNGVSDGVSSFIRRCSKLAAPVPAIGPKVVVISTSRPSRRPTFSRAVGPPRPSAPLPSSSFPPTPSLVRCDLESWPASRRRELFRMLFDCLEPILLENLGVMENEVLSRIRLPLRRRRIYNIHRREMSLAVSSRKATNRNHPLRNWMRSSRTVVLLRRN</sequence>
<feature type="region of interest" description="Disordered" evidence="1">
    <location>
        <begin position="96"/>
        <end position="121"/>
    </location>
</feature>
<evidence type="ECO:0000256" key="1">
    <source>
        <dbReference type="SAM" id="MobiDB-lite"/>
    </source>
</evidence>
<evidence type="ECO:0000313" key="3">
    <source>
        <dbReference type="Proteomes" id="UP000479000"/>
    </source>
</evidence>
<feature type="compositionally biased region" description="Pro residues" evidence="1">
    <location>
        <begin position="109"/>
        <end position="121"/>
    </location>
</feature>
<dbReference type="EMBL" id="CADCXU010017575">
    <property type="protein sequence ID" value="CAB0006323.1"/>
    <property type="molecule type" value="Genomic_DNA"/>
</dbReference>
<evidence type="ECO:0000313" key="2">
    <source>
        <dbReference type="EMBL" id="CAB0006323.1"/>
    </source>
</evidence>
<organism evidence="2 3">
    <name type="scientific">Nesidiocoris tenuis</name>
    <dbReference type="NCBI Taxonomy" id="355587"/>
    <lineage>
        <taxon>Eukaryota</taxon>
        <taxon>Metazoa</taxon>
        <taxon>Ecdysozoa</taxon>
        <taxon>Arthropoda</taxon>
        <taxon>Hexapoda</taxon>
        <taxon>Insecta</taxon>
        <taxon>Pterygota</taxon>
        <taxon>Neoptera</taxon>
        <taxon>Paraneoptera</taxon>
        <taxon>Hemiptera</taxon>
        <taxon>Heteroptera</taxon>
        <taxon>Panheteroptera</taxon>
        <taxon>Cimicomorpha</taxon>
        <taxon>Miridae</taxon>
        <taxon>Dicyphina</taxon>
        <taxon>Nesidiocoris</taxon>
    </lineage>
</organism>
<gene>
    <name evidence="2" type="ORF">NTEN_LOCUS11800</name>
</gene>